<organism evidence="3 4">
    <name type="scientific">Kribbella capetownensis</name>
    <dbReference type="NCBI Taxonomy" id="1572659"/>
    <lineage>
        <taxon>Bacteria</taxon>
        <taxon>Bacillati</taxon>
        <taxon>Actinomycetota</taxon>
        <taxon>Actinomycetes</taxon>
        <taxon>Propionibacteriales</taxon>
        <taxon>Kribbellaceae</taxon>
        <taxon>Kribbella</taxon>
    </lineage>
</organism>
<proteinExistence type="inferred from homology"/>
<dbReference type="PRINTS" id="PR00081">
    <property type="entry name" value="GDHRDH"/>
</dbReference>
<dbReference type="InterPro" id="IPR002347">
    <property type="entry name" value="SDR_fam"/>
</dbReference>
<dbReference type="OrthoDB" id="9804774at2"/>
<dbReference type="FunFam" id="3.40.50.720:FF:000084">
    <property type="entry name" value="Short-chain dehydrogenase reductase"/>
    <property type="match status" value="1"/>
</dbReference>
<gene>
    <name evidence="3" type="ORF">E0H75_14765</name>
</gene>
<dbReference type="PRINTS" id="PR00080">
    <property type="entry name" value="SDRFAMILY"/>
</dbReference>
<keyword evidence="2" id="KW-0560">Oxidoreductase</keyword>
<dbReference type="PANTHER" id="PTHR43639:SF1">
    <property type="entry name" value="SHORT-CHAIN DEHYDROGENASE_REDUCTASE FAMILY PROTEIN"/>
    <property type="match status" value="1"/>
</dbReference>
<dbReference type="PANTHER" id="PTHR43639">
    <property type="entry name" value="OXIDOREDUCTASE, SHORT-CHAIN DEHYDROGENASE/REDUCTASE FAMILY (AFU_ORTHOLOGUE AFUA_5G02870)"/>
    <property type="match status" value="1"/>
</dbReference>
<reference evidence="3 4" key="1">
    <citation type="submission" date="2019-02" db="EMBL/GenBank/DDBJ databases">
        <title>Kribbella capetownensis sp. nov. and Kribbella speibonae sp. nov., isolated from soil.</title>
        <authorList>
            <person name="Curtis S.M."/>
            <person name="Norton I."/>
            <person name="Everest G.J."/>
            <person name="Meyers P.R."/>
        </authorList>
    </citation>
    <scope>NUCLEOTIDE SEQUENCE [LARGE SCALE GENOMIC DNA]</scope>
    <source>
        <strain evidence="3 4">YM53</strain>
    </source>
</reference>
<dbReference type="Proteomes" id="UP000293342">
    <property type="component" value="Unassembled WGS sequence"/>
</dbReference>
<dbReference type="PROSITE" id="PS00061">
    <property type="entry name" value="ADH_SHORT"/>
    <property type="match status" value="1"/>
</dbReference>
<sequence length="247" mass="25553">MDRAVLVTGASRGIGAATAQAFAAAGDRVAVHYGASAEAAEAVLKSLPGSGHVLAQADLADPDAIQTMVDDAAAALGGIDVLVNNAGVYHPHRIREATYAEWQQAWADTLAVNLVGPSNVTWCAVRHLGRGGRIVNVSSRGAFRGEPNQPAYGASKAGIVSFTQSLARALGPEGIAVTAIAPGWTTTDMAAVHLTGEGYDRRRMESPLERVADPSEVAAAIFYLASPEAEFATGTVLDFNGGSQLRM</sequence>
<dbReference type="EMBL" id="SJKD01000003">
    <property type="protein sequence ID" value="TCC49600.1"/>
    <property type="molecule type" value="Genomic_DNA"/>
</dbReference>
<comment type="caution">
    <text evidence="3">The sequence shown here is derived from an EMBL/GenBank/DDBJ whole genome shotgun (WGS) entry which is preliminary data.</text>
</comment>
<evidence type="ECO:0000313" key="4">
    <source>
        <dbReference type="Proteomes" id="UP000293342"/>
    </source>
</evidence>
<dbReference type="CDD" id="cd05233">
    <property type="entry name" value="SDR_c"/>
    <property type="match status" value="1"/>
</dbReference>
<dbReference type="RefSeq" id="WP_131514127.1">
    <property type="nucleotide sequence ID" value="NZ_SJKD01000003.1"/>
</dbReference>
<comment type="similarity">
    <text evidence="1">Belongs to the short-chain dehydrogenases/reductases (SDR) family.</text>
</comment>
<name>A0A4R0JSQ9_9ACTN</name>
<dbReference type="InterPro" id="IPR036291">
    <property type="entry name" value="NAD(P)-bd_dom_sf"/>
</dbReference>
<dbReference type="InterPro" id="IPR020904">
    <property type="entry name" value="Sc_DH/Rdtase_CS"/>
</dbReference>
<keyword evidence="4" id="KW-1185">Reference proteome</keyword>
<evidence type="ECO:0000256" key="1">
    <source>
        <dbReference type="ARBA" id="ARBA00006484"/>
    </source>
</evidence>
<dbReference type="SUPFAM" id="SSF51735">
    <property type="entry name" value="NAD(P)-binding Rossmann-fold domains"/>
    <property type="match status" value="1"/>
</dbReference>
<protein>
    <submittedName>
        <fullName evidence="3">SDR family oxidoreductase</fullName>
    </submittedName>
</protein>
<evidence type="ECO:0000313" key="3">
    <source>
        <dbReference type="EMBL" id="TCC49600.1"/>
    </source>
</evidence>
<dbReference type="AlphaFoldDB" id="A0A4R0JSQ9"/>
<dbReference type="Gene3D" id="3.40.50.720">
    <property type="entry name" value="NAD(P)-binding Rossmann-like Domain"/>
    <property type="match status" value="1"/>
</dbReference>
<dbReference type="Pfam" id="PF13561">
    <property type="entry name" value="adh_short_C2"/>
    <property type="match status" value="1"/>
</dbReference>
<accession>A0A4R0JSQ9</accession>
<evidence type="ECO:0000256" key="2">
    <source>
        <dbReference type="ARBA" id="ARBA00023002"/>
    </source>
</evidence>
<dbReference type="GO" id="GO:0016491">
    <property type="term" value="F:oxidoreductase activity"/>
    <property type="evidence" value="ECO:0007669"/>
    <property type="project" value="UniProtKB-KW"/>
</dbReference>